<comment type="similarity">
    <text evidence="7">Belongs to the TonB-dependent receptor family.</text>
</comment>
<organism evidence="10 11">
    <name type="scientific">Pedobacter riviphilus</name>
    <dbReference type="NCBI Taxonomy" id="2766984"/>
    <lineage>
        <taxon>Bacteria</taxon>
        <taxon>Pseudomonadati</taxon>
        <taxon>Bacteroidota</taxon>
        <taxon>Sphingobacteriia</taxon>
        <taxon>Sphingobacteriales</taxon>
        <taxon>Sphingobacteriaceae</taxon>
        <taxon>Pedobacter</taxon>
    </lineage>
</organism>
<dbReference type="Gene3D" id="2.40.170.20">
    <property type="entry name" value="TonB-dependent receptor, beta-barrel domain"/>
    <property type="match status" value="1"/>
</dbReference>
<keyword evidence="3 7" id="KW-1134">Transmembrane beta strand</keyword>
<dbReference type="InterPro" id="IPR023997">
    <property type="entry name" value="TonB-dep_OMP_SusC/RagA_CS"/>
</dbReference>
<gene>
    <name evidence="10" type="ORF">H9N25_23200</name>
</gene>
<feature type="chain" id="PRO_5047309607" evidence="8">
    <location>
        <begin position="30"/>
        <end position="1029"/>
    </location>
</feature>
<dbReference type="PROSITE" id="PS52016">
    <property type="entry name" value="TONB_DEPENDENT_REC_3"/>
    <property type="match status" value="1"/>
</dbReference>
<feature type="signal peptide" evidence="8">
    <location>
        <begin position="1"/>
        <end position="29"/>
    </location>
</feature>
<dbReference type="InterPro" id="IPR013784">
    <property type="entry name" value="Carb-bd-like_fold"/>
</dbReference>
<dbReference type="Gene3D" id="2.170.130.10">
    <property type="entry name" value="TonB-dependent receptor, plug domain"/>
    <property type="match status" value="1"/>
</dbReference>
<evidence type="ECO:0000259" key="9">
    <source>
        <dbReference type="Pfam" id="PF07715"/>
    </source>
</evidence>
<dbReference type="Gene3D" id="2.60.40.1120">
    <property type="entry name" value="Carboxypeptidase-like, regulatory domain"/>
    <property type="match status" value="1"/>
</dbReference>
<dbReference type="Pfam" id="PF13620">
    <property type="entry name" value="CarboxypepD_reg"/>
    <property type="match status" value="1"/>
</dbReference>
<sequence length="1029" mass="114597">MIKYVTKKKLKNVFLLMFFFILTGLNLQAQNKEPTIRGIVKDKKGVVVASASVVLYTTEKRIKTSYTDKNGVFIFPDIPPGKYVIMIKHVGFKYKEIDVEIIPGGTFSSVIELTESVKDLDEVKISTGIVQRSKNGFTGATATFTGEQLKSIGNQNIIQSLKTLDPSFIQIQNNLAGSNPNVLPKIEIRGKTSIGSTTLQDQFASDPNQPLFILDGFETSLTRIVSIDMNRIASVTILKDAASTALYGSKASNGVVVIETKKPKPGELQLNYTTDLSVELPDLSGYNMMNAEEKLQFEKLAGRYTLSFPNAYLQQDLDAMYANRLKEVKRGVNSYWLSEPLQTGFSQRHFLYASGGAEAIKYGVGASYKTNKATMKGSGRDEWGANIDLSYRKGKFNISNTTEINGYKTTESPYGSFSTYVKANPYYRKLGTDLRFLEQTYNIIQLDKNYDVTNPLYNAALNSYDGSKNFAIQNAFQVKVNLTDNLLAQVAFQIQKGITTGQTFISPLNTIFDSTNAFEKGSYTNNRSDNFNYNGYLMLSYGKVFKEKHALTTDLRAEIREDNNQYGSYTAVGFPNASNGNPSFAYSYQPNSRPSSVKSKSRSDALLFTANYIYDKRYFADASIRYDGSTAFGSSNPYTPYYSGGLGWNVNNEKGIKDIKWITLIRLRANIGVTGNQNFSSYSSIDTYNYFSGINPYGQGVLLSTLGNPNLEAQKTVQSNIGTDIALWGNQLNFTINAYRKKTSPLVVAVDLPSSTGVSKLPLNVGYLDTKGLEAVVNFSPIYKPNERIIWTIGYTGSIYKSKYGNFNNTLASLNTAQLNSNSLIRYKDGYSPDDLWAVPSKGIDPATGREVFLKKNGEYTFTYDPADIVKSGSGTPLIEGVISTSFNYKGASLGIYLRYVLGRDIFNNALYSKVENISFQGLSENQDKRALYDRWQKPGDNARFKGISLTSTTPISSRFIQQENSLSGESINMGYRFDQKTWLKKVGISSLILNAYMNDLFYFSTVKRERGIDYPYAKSFSFSLNASF</sequence>
<keyword evidence="5 7" id="KW-0472">Membrane</keyword>
<dbReference type="InterPro" id="IPR036942">
    <property type="entry name" value="Beta-barrel_TonB_sf"/>
</dbReference>
<dbReference type="SUPFAM" id="SSF49452">
    <property type="entry name" value="Starch-binding domain-like"/>
    <property type="match status" value="1"/>
</dbReference>
<dbReference type="InterPro" id="IPR039426">
    <property type="entry name" value="TonB-dep_rcpt-like"/>
</dbReference>
<dbReference type="InterPro" id="IPR037066">
    <property type="entry name" value="Plug_dom_sf"/>
</dbReference>
<evidence type="ECO:0000256" key="3">
    <source>
        <dbReference type="ARBA" id="ARBA00022452"/>
    </source>
</evidence>
<dbReference type="Proteomes" id="UP000516439">
    <property type="component" value="Chromosome"/>
</dbReference>
<keyword evidence="2 7" id="KW-0813">Transport</keyword>
<dbReference type="NCBIfam" id="TIGR04057">
    <property type="entry name" value="SusC_RagA_signa"/>
    <property type="match status" value="1"/>
</dbReference>
<evidence type="ECO:0000313" key="11">
    <source>
        <dbReference type="Proteomes" id="UP000516439"/>
    </source>
</evidence>
<evidence type="ECO:0000256" key="5">
    <source>
        <dbReference type="ARBA" id="ARBA00023136"/>
    </source>
</evidence>
<dbReference type="RefSeq" id="WP_190327385.1">
    <property type="nucleotide sequence ID" value="NZ_CP061171.1"/>
</dbReference>
<comment type="subcellular location">
    <subcellularLocation>
        <location evidence="1 7">Cell outer membrane</location>
        <topology evidence="1 7">Multi-pass membrane protein</topology>
    </subcellularLocation>
</comment>
<proteinExistence type="inferred from homology"/>
<accession>A0ABX6TH14</accession>
<dbReference type="InterPro" id="IPR012910">
    <property type="entry name" value="Plug_dom"/>
</dbReference>
<evidence type="ECO:0000256" key="4">
    <source>
        <dbReference type="ARBA" id="ARBA00022692"/>
    </source>
</evidence>
<keyword evidence="11" id="KW-1185">Reference proteome</keyword>
<evidence type="ECO:0000256" key="1">
    <source>
        <dbReference type="ARBA" id="ARBA00004571"/>
    </source>
</evidence>
<evidence type="ECO:0000256" key="7">
    <source>
        <dbReference type="PROSITE-ProRule" id="PRU01360"/>
    </source>
</evidence>
<dbReference type="SUPFAM" id="SSF56935">
    <property type="entry name" value="Porins"/>
    <property type="match status" value="1"/>
</dbReference>
<feature type="domain" description="TonB-dependent receptor plug" evidence="9">
    <location>
        <begin position="137"/>
        <end position="255"/>
    </location>
</feature>
<evidence type="ECO:0000313" key="10">
    <source>
        <dbReference type="EMBL" id="QNR84758.1"/>
    </source>
</evidence>
<name>A0ABX6TH14_9SPHI</name>
<protein>
    <submittedName>
        <fullName evidence="10">SusC/RagA family TonB-linked outer membrane protein</fullName>
    </submittedName>
</protein>
<dbReference type="Pfam" id="PF07715">
    <property type="entry name" value="Plug"/>
    <property type="match status" value="1"/>
</dbReference>
<dbReference type="InterPro" id="IPR023996">
    <property type="entry name" value="TonB-dep_OMP_SusC/RagA"/>
</dbReference>
<keyword evidence="8" id="KW-0732">Signal</keyword>
<reference evidence="10 11" key="1">
    <citation type="submission" date="2020-09" db="EMBL/GenBank/DDBJ databases">
        <title>Pedobacter sp. SW-16 isolated from soil near Yeocheon.</title>
        <authorList>
            <person name="Im H.S."/>
            <person name="Joung Y."/>
            <person name="Lee S.-S."/>
        </authorList>
    </citation>
    <scope>NUCLEOTIDE SEQUENCE [LARGE SCALE GENOMIC DNA]</scope>
    <source>
        <strain evidence="10 11">SW-16</strain>
    </source>
</reference>
<evidence type="ECO:0000256" key="2">
    <source>
        <dbReference type="ARBA" id="ARBA00022448"/>
    </source>
</evidence>
<evidence type="ECO:0000256" key="6">
    <source>
        <dbReference type="ARBA" id="ARBA00023237"/>
    </source>
</evidence>
<dbReference type="NCBIfam" id="TIGR04056">
    <property type="entry name" value="OMP_RagA_SusC"/>
    <property type="match status" value="1"/>
</dbReference>
<keyword evidence="6 7" id="KW-0998">Cell outer membrane</keyword>
<dbReference type="EMBL" id="CP061171">
    <property type="protein sequence ID" value="QNR84758.1"/>
    <property type="molecule type" value="Genomic_DNA"/>
</dbReference>
<evidence type="ECO:0000256" key="8">
    <source>
        <dbReference type="SAM" id="SignalP"/>
    </source>
</evidence>
<keyword evidence="4 7" id="KW-0812">Transmembrane</keyword>